<protein>
    <submittedName>
        <fullName evidence="2">Uncharacterized protein</fullName>
    </submittedName>
</protein>
<evidence type="ECO:0000313" key="3">
    <source>
        <dbReference type="Proteomes" id="UP000712281"/>
    </source>
</evidence>
<name>A0A8S9H7A2_BRACR</name>
<dbReference type="Proteomes" id="UP000712281">
    <property type="component" value="Unassembled WGS sequence"/>
</dbReference>
<accession>A0A8S9H7A2</accession>
<gene>
    <name evidence="2" type="ORF">F2Q68_00017002</name>
</gene>
<dbReference type="AlphaFoldDB" id="A0A8S9H7A2"/>
<reference evidence="2" key="1">
    <citation type="submission" date="2019-12" db="EMBL/GenBank/DDBJ databases">
        <title>Genome sequencing and annotation of Brassica cretica.</title>
        <authorList>
            <person name="Studholme D.J."/>
            <person name="Sarris P.F."/>
        </authorList>
    </citation>
    <scope>NUCLEOTIDE SEQUENCE</scope>
    <source>
        <strain evidence="2">PFS-001/15</strain>
        <tissue evidence="2">Leaf</tissue>
    </source>
</reference>
<comment type="caution">
    <text evidence="2">The sequence shown here is derived from an EMBL/GenBank/DDBJ whole genome shotgun (WGS) entry which is preliminary data.</text>
</comment>
<feature type="region of interest" description="Disordered" evidence="1">
    <location>
        <begin position="92"/>
        <end position="112"/>
    </location>
</feature>
<organism evidence="2 3">
    <name type="scientific">Brassica cretica</name>
    <name type="common">Mustard</name>
    <dbReference type="NCBI Taxonomy" id="69181"/>
    <lineage>
        <taxon>Eukaryota</taxon>
        <taxon>Viridiplantae</taxon>
        <taxon>Streptophyta</taxon>
        <taxon>Embryophyta</taxon>
        <taxon>Tracheophyta</taxon>
        <taxon>Spermatophyta</taxon>
        <taxon>Magnoliopsida</taxon>
        <taxon>eudicotyledons</taxon>
        <taxon>Gunneridae</taxon>
        <taxon>Pentapetalae</taxon>
        <taxon>rosids</taxon>
        <taxon>malvids</taxon>
        <taxon>Brassicales</taxon>
        <taxon>Brassicaceae</taxon>
        <taxon>Brassiceae</taxon>
        <taxon>Brassica</taxon>
    </lineage>
</organism>
<evidence type="ECO:0000256" key="1">
    <source>
        <dbReference type="SAM" id="MobiDB-lite"/>
    </source>
</evidence>
<sequence length="185" mass="21090">MSNVIRIRRVSRLQRFESSLLLCTVVKSERKLGVAVDDNVERVDGFGIEDGRVLDELQEPAKGEELVIKTVEADEFLAAVSPEDVVAKEMVVREEDGPRGSAEERSGETGDERQELIVRTVEDEHTCSVKTWKHESRGGNGAISCTCFKGDPWEDARNGITRRYDHLRHNWCCIQQKWAIRREFC</sequence>
<dbReference type="EMBL" id="QGKW02001940">
    <property type="protein sequence ID" value="KAF2554455.1"/>
    <property type="molecule type" value="Genomic_DNA"/>
</dbReference>
<evidence type="ECO:0000313" key="2">
    <source>
        <dbReference type="EMBL" id="KAF2554455.1"/>
    </source>
</evidence>
<proteinExistence type="predicted"/>